<feature type="region of interest" description="Disordered" evidence="1">
    <location>
        <begin position="1"/>
        <end position="169"/>
    </location>
</feature>
<dbReference type="PANTHER" id="PTHR12299">
    <property type="entry name" value="HYALURONIC ACID-BINDING PROTEIN 4"/>
    <property type="match status" value="1"/>
</dbReference>
<feature type="region of interest" description="Disordered" evidence="1">
    <location>
        <begin position="248"/>
        <end position="311"/>
    </location>
</feature>
<sequence>MSSTNMFDLLNDDAQDQEIKVPAVAKAAPSKPAAAKATPAAGGANRSAGGDNRGPRKDGAGGARPNRPRPDTNANEAPRGPRFDRAPRGEGESTPRSHGTRGARGGRGGRGGARHGGFDRHSGTGIVDSEKKEHNRLGDATTAPLEGEKDAQEISRESAAPSPEPAEPEVAVKTLDDYLQEKAAKALKISLPKTRAANAGADDSKWKDAKVLEVEETTDFIKMGRDSVAKSRKGKKEGKVLITDIDLRFTEPAREPAPRGAFRGGRGGDRGGRGARGSRGGSSNHTPSGPRRGGASVNVDDTELFPSLGSQ</sequence>
<feature type="compositionally biased region" description="Low complexity" evidence="1">
    <location>
        <begin position="20"/>
        <end position="44"/>
    </location>
</feature>
<feature type="compositionally biased region" description="Basic and acidic residues" evidence="1">
    <location>
        <begin position="116"/>
        <end position="137"/>
    </location>
</feature>
<feature type="compositionally biased region" description="Basic and acidic residues" evidence="1">
    <location>
        <begin position="248"/>
        <end position="257"/>
    </location>
</feature>
<feature type="compositionally biased region" description="Gly residues" evidence="1">
    <location>
        <begin position="102"/>
        <end position="115"/>
    </location>
</feature>
<evidence type="ECO:0000259" key="2">
    <source>
        <dbReference type="SMART" id="SM01233"/>
    </source>
</evidence>
<evidence type="ECO:0000256" key="1">
    <source>
        <dbReference type="SAM" id="MobiDB-lite"/>
    </source>
</evidence>
<dbReference type="InterPro" id="IPR006861">
    <property type="entry name" value="HABP4_PAIRBP1-bd"/>
</dbReference>
<dbReference type="EMBL" id="JAAAIM010000766">
    <property type="protein sequence ID" value="KAG0284491.1"/>
    <property type="molecule type" value="Genomic_DNA"/>
</dbReference>
<keyword evidence="4" id="KW-1185">Reference proteome</keyword>
<comment type="caution">
    <text evidence="3">The sequence shown here is derived from an EMBL/GenBank/DDBJ whole genome shotgun (WGS) entry which is preliminary data.</text>
</comment>
<organism evidence="3 4">
    <name type="scientific">Linnemannia gamsii</name>
    <dbReference type="NCBI Taxonomy" id="64522"/>
    <lineage>
        <taxon>Eukaryota</taxon>
        <taxon>Fungi</taxon>
        <taxon>Fungi incertae sedis</taxon>
        <taxon>Mucoromycota</taxon>
        <taxon>Mortierellomycotina</taxon>
        <taxon>Mortierellomycetes</taxon>
        <taxon>Mortierellales</taxon>
        <taxon>Mortierellaceae</taxon>
        <taxon>Linnemannia</taxon>
    </lineage>
</organism>
<protein>
    <recommendedName>
        <fullName evidence="2">Hyaluronan/mRNA-binding protein domain-containing protein</fullName>
    </recommendedName>
</protein>
<dbReference type="InterPro" id="IPR039764">
    <property type="entry name" value="HABP4/SERBP1-like"/>
</dbReference>
<dbReference type="SMART" id="SM01233">
    <property type="entry name" value="HABP4_PAI-RBP1"/>
    <property type="match status" value="1"/>
</dbReference>
<name>A0ABQ7JTK2_9FUNG</name>
<feature type="compositionally biased region" description="Basic and acidic residues" evidence="1">
    <location>
        <begin position="79"/>
        <end position="95"/>
    </location>
</feature>
<proteinExistence type="predicted"/>
<feature type="compositionally biased region" description="Basic and acidic residues" evidence="1">
    <location>
        <begin position="146"/>
        <end position="156"/>
    </location>
</feature>
<feature type="domain" description="Hyaluronan/mRNA-binding protein" evidence="2">
    <location>
        <begin position="114"/>
        <end position="200"/>
    </location>
</feature>
<evidence type="ECO:0000313" key="4">
    <source>
        <dbReference type="Proteomes" id="UP001194696"/>
    </source>
</evidence>
<dbReference type="Proteomes" id="UP001194696">
    <property type="component" value="Unassembled WGS sequence"/>
</dbReference>
<evidence type="ECO:0000313" key="3">
    <source>
        <dbReference type="EMBL" id="KAG0284491.1"/>
    </source>
</evidence>
<dbReference type="Gene3D" id="6.10.140.1040">
    <property type="match status" value="1"/>
</dbReference>
<reference evidence="3 4" key="1">
    <citation type="journal article" date="2020" name="Fungal Divers.">
        <title>Resolving the Mortierellaceae phylogeny through synthesis of multi-gene phylogenetics and phylogenomics.</title>
        <authorList>
            <person name="Vandepol N."/>
            <person name="Liber J."/>
            <person name="Desiro A."/>
            <person name="Na H."/>
            <person name="Kennedy M."/>
            <person name="Barry K."/>
            <person name="Grigoriev I.V."/>
            <person name="Miller A.N."/>
            <person name="O'Donnell K."/>
            <person name="Stajich J.E."/>
            <person name="Bonito G."/>
        </authorList>
    </citation>
    <scope>NUCLEOTIDE SEQUENCE [LARGE SCALE GENOMIC DNA]</scope>
    <source>
        <strain evidence="3 4">AD045</strain>
    </source>
</reference>
<accession>A0ABQ7JTK2</accession>
<gene>
    <name evidence="3" type="ORF">BGZ96_011135</name>
</gene>
<dbReference type="PANTHER" id="PTHR12299:SF17">
    <property type="entry name" value="AT19571P-RELATED"/>
    <property type="match status" value="1"/>
</dbReference>